<reference evidence="1 2" key="1">
    <citation type="submission" date="2018-06" db="EMBL/GenBank/DDBJ databases">
        <title>Chryseolinea flavus sp. nov., a member of the phylum Bacteroidetes isolated from soil.</title>
        <authorList>
            <person name="Li Y."/>
            <person name="Wang J."/>
        </authorList>
    </citation>
    <scope>NUCLEOTIDE SEQUENCE [LARGE SCALE GENOMIC DNA]</scope>
    <source>
        <strain evidence="1 2">SDU1-6</strain>
    </source>
</reference>
<name>A0A364XZL1_9BACT</name>
<evidence type="ECO:0000313" key="1">
    <source>
        <dbReference type="EMBL" id="RAV99062.1"/>
    </source>
</evidence>
<keyword evidence="2" id="KW-1185">Reference proteome</keyword>
<protein>
    <submittedName>
        <fullName evidence="1">Uncharacterized protein</fullName>
    </submittedName>
</protein>
<evidence type="ECO:0000313" key="2">
    <source>
        <dbReference type="Proteomes" id="UP000251889"/>
    </source>
</evidence>
<dbReference type="OrthoDB" id="9938145at2"/>
<comment type="caution">
    <text evidence="1">The sequence shown here is derived from an EMBL/GenBank/DDBJ whole genome shotgun (WGS) entry which is preliminary data.</text>
</comment>
<dbReference type="RefSeq" id="WP_112748875.1">
    <property type="nucleotide sequence ID" value="NZ_QMFY01000013.1"/>
</dbReference>
<proteinExistence type="predicted"/>
<sequence>MKMGMVNIKPWVGLCCEALMLVFIFLCAHTEGSFDSRAETDSSPKASACMQQMTFRVTIGTESIYQALPRIPLTTIIKSFAPVDIAGLKVTLSEALAIGHAERNYFYNQLTDNAP</sequence>
<organism evidence="1 2">
    <name type="scientific">Pseudochryseolinea flava</name>
    <dbReference type="NCBI Taxonomy" id="2059302"/>
    <lineage>
        <taxon>Bacteria</taxon>
        <taxon>Pseudomonadati</taxon>
        <taxon>Bacteroidota</taxon>
        <taxon>Cytophagia</taxon>
        <taxon>Cytophagales</taxon>
        <taxon>Fulvivirgaceae</taxon>
        <taxon>Pseudochryseolinea</taxon>
    </lineage>
</organism>
<dbReference type="EMBL" id="QMFY01000013">
    <property type="protein sequence ID" value="RAV99062.1"/>
    <property type="molecule type" value="Genomic_DNA"/>
</dbReference>
<accession>A0A364XZL1</accession>
<dbReference type="Proteomes" id="UP000251889">
    <property type="component" value="Unassembled WGS sequence"/>
</dbReference>
<gene>
    <name evidence="1" type="ORF">DQQ10_20930</name>
</gene>
<dbReference type="AlphaFoldDB" id="A0A364XZL1"/>